<dbReference type="InterPro" id="IPR040720">
    <property type="entry name" value="GH81_C"/>
</dbReference>
<feature type="domain" description="CBM6" evidence="13">
    <location>
        <begin position="1270"/>
        <end position="1391"/>
    </location>
</feature>
<protein>
    <recommendedName>
        <fullName evidence="3">glucan endo-1,3-beta-D-glucosidase</fullName>
        <ecNumber evidence="3">3.2.1.39</ecNumber>
    </recommendedName>
</protein>
<dbReference type="InterPro" id="IPR008979">
    <property type="entry name" value="Galactose-bd-like_sf"/>
</dbReference>
<proteinExistence type="inferred from homology"/>
<keyword evidence="11" id="KW-0472">Membrane</keyword>
<dbReference type="InterPro" id="IPR006584">
    <property type="entry name" value="Cellulose-bd_IV"/>
</dbReference>
<dbReference type="eggNOG" id="COG5498">
    <property type="taxonomic scope" value="Bacteria"/>
</dbReference>
<evidence type="ECO:0000256" key="4">
    <source>
        <dbReference type="ARBA" id="ARBA00022729"/>
    </source>
</evidence>
<dbReference type="InterPro" id="IPR036116">
    <property type="entry name" value="FN3_sf"/>
</dbReference>
<evidence type="ECO:0000256" key="1">
    <source>
        <dbReference type="ARBA" id="ARBA00000382"/>
    </source>
</evidence>
<dbReference type="Gene3D" id="2.60.40.10">
    <property type="entry name" value="Immunoglobulins"/>
    <property type="match status" value="1"/>
</dbReference>
<gene>
    <name evidence="14" type="ORF">EUBVEN_00192</name>
</gene>
<feature type="transmembrane region" description="Helical" evidence="11">
    <location>
        <begin position="17"/>
        <end position="35"/>
    </location>
</feature>
<dbReference type="Pfam" id="PF17652">
    <property type="entry name" value="Glyco_hydro81C"/>
    <property type="match status" value="1"/>
</dbReference>
<reference evidence="14 15" key="2">
    <citation type="submission" date="2007-04" db="EMBL/GenBank/DDBJ databases">
        <title>Draft genome sequence of Eubacterium ventriosum (ATCC 27560).</title>
        <authorList>
            <person name="Sudarsanam P."/>
            <person name="Ley R."/>
            <person name="Guruge J."/>
            <person name="Turnbaugh P.J."/>
            <person name="Mahowald M."/>
            <person name="Liep D."/>
            <person name="Gordon J."/>
        </authorList>
    </citation>
    <scope>NUCLEOTIDE SEQUENCE [LARGE SCALE GENOMIC DNA]</scope>
    <source>
        <strain evidence="14 15">ATCC 27560</strain>
    </source>
</reference>
<dbReference type="InterPro" id="IPR005084">
    <property type="entry name" value="CBM6"/>
</dbReference>
<evidence type="ECO:0000256" key="2">
    <source>
        <dbReference type="ARBA" id="ARBA00010730"/>
    </source>
</evidence>
<dbReference type="CAZy" id="CBM6">
    <property type="family name" value="Carbohydrate-Binding Module Family 6"/>
</dbReference>
<feature type="region of interest" description="Disordered" evidence="10">
    <location>
        <begin position="1564"/>
        <end position="1637"/>
    </location>
</feature>
<dbReference type="SUPFAM" id="SSF49265">
    <property type="entry name" value="Fibronectin type III"/>
    <property type="match status" value="1"/>
</dbReference>
<keyword evidence="4" id="KW-0732">Signal</keyword>
<dbReference type="PANTHER" id="PTHR31983">
    <property type="entry name" value="ENDO-1,3(4)-BETA-GLUCANASE 1"/>
    <property type="match status" value="1"/>
</dbReference>
<evidence type="ECO:0000313" key="14">
    <source>
        <dbReference type="EMBL" id="EDM52541.1"/>
    </source>
</evidence>
<dbReference type="PROSITE" id="PS50022">
    <property type="entry name" value="FA58C_3"/>
    <property type="match status" value="3"/>
</dbReference>
<dbReference type="GO" id="GO:0000272">
    <property type="term" value="P:polysaccharide catabolic process"/>
    <property type="evidence" value="ECO:0007669"/>
    <property type="project" value="UniProtKB-KW"/>
</dbReference>
<evidence type="ECO:0000256" key="6">
    <source>
        <dbReference type="ARBA" id="ARBA00023277"/>
    </source>
</evidence>
<comment type="catalytic activity">
    <reaction evidence="1">
        <text>Hydrolysis of (1-&gt;3)-beta-D-glucosidic linkages in (1-&gt;3)-beta-D-glucans.</text>
        <dbReference type="EC" id="3.2.1.39"/>
    </reaction>
</comment>
<dbReference type="InterPro" id="IPR000421">
    <property type="entry name" value="FA58C"/>
</dbReference>
<evidence type="ECO:0000256" key="9">
    <source>
        <dbReference type="ARBA" id="ARBA00023326"/>
    </source>
</evidence>
<dbReference type="CDD" id="cd04080">
    <property type="entry name" value="CBM6_cellulase-like"/>
    <property type="match status" value="1"/>
</dbReference>
<feature type="compositionally biased region" description="Low complexity" evidence="10">
    <location>
        <begin position="1564"/>
        <end position="1593"/>
    </location>
</feature>
<dbReference type="CAZy" id="CBM32">
    <property type="family name" value="Carbohydrate-Binding Module Family 32"/>
</dbReference>
<dbReference type="Gene3D" id="2.60.120.260">
    <property type="entry name" value="Galactose-binding domain-like"/>
    <property type="match status" value="4"/>
</dbReference>
<dbReference type="EC" id="3.2.1.39" evidence="3"/>
<evidence type="ECO:0000256" key="10">
    <source>
        <dbReference type="SAM" id="MobiDB-lite"/>
    </source>
</evidence>
<dbReference type="SUPFAM" id="SSF49785">
    <property type="entry name" value="Galactose-binding domain-like"/>
    <property type="match status" value="4"/>
</dbReference>
<dbReference type="SMART" id="SM00606">
    <property type="entry name" value="CBD_IV"/>
    <property type="match status" value="1"/>
</dbReference>
<feature type="domain" description="F5/8 type C" evidence="12">
    <location>
        <begin position="254"/>
        <end position="400"/>
    </location>
</feature>
<keyword evidence="7" id="KW-0326">Glycosidase</keyword>
<evidence type="ECO:0000256" key="3">
    <source>
        <dbReference type="ARBA" id="ARBA00012780"/>
    </source>
</evidence>
<evidence type="ECO:0000256" key="11">
    <source>
        <dbReference type="SAM" id="Phobius"/>
    </source>
</evidence>
<organism evidence="14 15">
    <name type="scientific">Eubacterium ventriosum ATCC 27560</name>
    <dbReference type="NCBI Taxonomy" id="411463"/>
    <lineage>
        <taxon>Bacteria</taxon>
        <taxon>Bacillati</taxon>
        <taxon>Bacillota</taxon>
        <taxon>Clostridia</taxon>
        <taxon>Eubacteriales</taxon>
        <taxon>Eubacteriaceae</taxon>
        <taxon>Eubacterium</taxon>
    </lineage>
</organism>
<dbReference type="Gene3D" id="2.70.98.30">
    <property type="entry name" value="Golgi alpha-mannosidase II, domain 4"/>
    <property type="match status" value="1"/>
</dbReference>
<evidence type="ECO:0000256" key="8">
    <source>
        <dbReference type="ARBA" id="ARBA00023316"/>
    </source>
</evidence>
<name>A5Z3E6_9FIRM</name>
<dbReference type="GO" id="GO:0042973">
    <property type="term" value="F:glucan endo-1,3-beta-D-glucosidase activity"/>
    <property type="evidence" value="ECO:0007669"/>
    <property type="project" value="UniProtKB-EC"/>
</dbReference>
<dbReference type="PROSITE" id="PS51175">
    <property type="entry name" value="CBM6"/>
    <property type="match status" value="1"/>
</dbReference>
<keyword evidence="11" id="KW-1133">Transmembrane helix</keyword>
<reference evidence="14 15" key="1">
    <citation type="submission" date="2007-03" db="EMBL/GenBank/DDBJ databases">
        <authorList>
            <person name="Fulton L."/>
            <person name="Clifton S."/>
            <person name="Fulton B."/>
            <person name="Xu J."/>
            <person name="Minx P."/>
            <person name="Pepin K.H."/>
            <person name="Johnson M."/>
            <person name="Thiruvilangam P."/>
            <person name="Bhonagiri V."/>
            <person name="Nash W.E."/>
            <person name="Mardis E.R."/>
            <person name="Wilson R.K."/>
        </authorList>
    </citation>
    <scope>NUCLEOTIDE SEQUENCE [LARGE SCALE GENOMIC DNA]</scope>
    <source>
        <strain evidence="14 15">ATCC 27560</strain>
    </source>
</reference>
<dbReference type="InterPro" id="IPR005200">
    <property type="entry name" value="Endo-beta-glucanase"/>
</dbReference>
<dbReference type="eggNOG" id="COG3325">
    <property type="taxonomic scope" value="Bacteria"/>
</dbReference>
<accession>A5Z3E6</accession>
<dbReference type="STRING" id="411463.EUBVEN_00192"/>
<feature type="compositionally biased region" description="Polar residues" evidence="10">
    <location>
        <begin position="1594"/>
        <end position="1607"/>
    </location>
</feature>
<keyword evidence="8" id="KW-0961">Cell wall biogenesis/degradation</keyword>
<comment type="caution">
    <text evidence="14">The sequence shown here is derived from an EMBL/GenBank/DDBJ whole genome shotgun (WGS) entry which is preliminary data.</text>
</comment>
<evidence type="ECO:0000256" key="7">
    <source>
        <dbReference type="ARBA" id="ARBA00023295"/>
    </source>
</evidence>
<sequence length="1746" mass="196026">MFFLSKIHKFKKVNLNLWIYVFWCAMFQIENVSITKDGTGNKERRRVYMRRKFKRFLALTLSAALCVTGINYTKVNTQAADRSAPWLLSDGRPAYASSTNGGNLPTYATDEKIGTQWEAVANKADQWLDIDLGGKADVSKVVINWQNSASYGVAYQILVSDDEINWTKIYETTKGNGGSEKQVLKDDGTVDYTYYQDTLSSDSTDDYKLTEKNGRYVRVLINYSKSQSESADKKSGWGAAIRELEVYGIGDNKCNEPKSDAPNIALGKKVEATSYSKPWWASTPLAGSNAVDGNYDTYWLSEGEDNVQSKCNQSLTVDLGKKYTLGRVFLQWQVEYGNIWDLQVSEDGTNFKTVYRQLQGNGEDEDIKFYAENVRYVRMQGILMGRGSGYSIRELQVFEYQQGDEKVNNTIPEIPKKKVVTLGKGSYVIDDANLLQPREPKYVSSKISTPIPSNDWWTSIVYTQYSDAMPALPMSYKYSSTGLSMYYADGLYNRADNGGMGVDSKYYDLTLNSSDITGKASAKLDGYGDWSVNVKYSDDDTEKMESTLIKGSPFAYTTFANRDSVELNVNNLVKFLDKNGSEIITEDGKEVTIDHFLVETENESEAPGDGNKKQYHYYGIYLPENSKATKVGSKLKIKLGNNDNYVVIGALAVEEPIKLLASQSEVDSISKPSLLRDGDAVKQLEYMYKYAYSYVTDTVVDYSYDDAKSICTTTYKVSVSQKRTGSGISNSTLLCMMPHQWKYSDATYETTNGEALIYTSSRGDLRIHEGNEFSYSQKFNGIIPQYTTPSESNGYDKEWMYAYLKQFTDSALKSYWVADPYWEGKKSHPIAMGILIADQLGEYETRDKLIDVLKKIMANWLTYDGDEDYPYYMYYHTSWGAVSGDGGDHGMAINLSDHHFLWAYFIFPAAVLASYDSTFVDDYGEMIELLIRDCMNPDKNDDMLPFMRNFDVYEGHSWAGGYGDNNSGNNQESASEATFGWAGLYLWGLVTGNKKYEKAGIWGYTSEVNAIEQYWFNVDKGTDRDSHNWASDYGTNVYGDSNVNNIPYIGMIWGLGYTNGTYFSGNPCCIMGIHLLPVSPAITYMGYNKETAGKIWNDYEKVQEAYQKKLQANGEIDPEGWYHILWPFMALSDAEGAASCWANEYKSHLNENGDYVGGVLSTDEMFNSYWFIQNMCAKGNICTDVWASNYTSYQVFAKTESGKTTYSAQVWNPGNDTITVNFVNKSGNLGSAKIPAHSLVSVDPTKNEDKTKDTTYVPHESRDKVCTVPGVVEAENYDTNFGCEPTTGDSEGGYVGWIDNGDSLIYTLDVKEEGDYIVDYRVQCTDTNKNSAIKLKTDNDSDYVLTTLLDNSTTEWKNVKTANTVHLKQGQYQMKLLMVDGGFNLNYIKIYKAGTKPPTAESDDLTLADLSGYPEIDLSGAKVIDVSSETGDNTGDKIIDGNFDSRWESKSEDPQYFTIELGRNEEIGGIKIYWEAAAAKNYTIETSIDNENWTNVFTRVNGNGGQKNGDGNKSSGLESVSFDKVTTAKYVRIYCSERLTGYGDSVYEIKLYGRGKDQVDVPETTTPVVTTKPNVTTPENVTTNNEKTTTKPEQVTTKPEKVTTSNEQTTTTPVTKPQVTSGNNKSDNKETTVRGTVSAPSDDVNFVAGIGRTVIKKVKRTGNKKAKISLKKISGITNYQAKYSTKKSFKKKYTKTVNVKKINFTIKKLKANNKYYIKVRAYMVKDGNRYYGKWSKKKTIKKYKKK</sequence>
<dbReference type="HOGENOM" id="CLU_003268_0_0_9"/>
<dbReference type="PROSITE" id="PS52008">
    <property type="entry name" value="GH81"/>
    <property type="match status" value="1"/>
</dbReference>
<keyword evidence="9" id="KW-0624">Polysaccharide degradation</keyword>
<dbReference type="Proteomes" id="UP000006000">
    <property type="component" value="Unassembled WGS sequence"/>
</dbReference>
<dbReference type="Pfam" id="PF00754">
    <property type="entry name" value="F5_F8_type_C"/>
    <property type="match status" value="3"/>
</dbReference>
<feature type="compositionally biased region" description="Low complexity" evidence="10">
    <location>
        <begin position="1608"/>
        <end position="1620"/>
    </location>
</feature>
<keyword evidence="6" id="KW-0119">Carbohydrate metabolism</keyword>
<evidence type="ECO:0000256" key="5">
    <source>
        <dbReference type="ARBA" id="ARBA00022801"/>
    </source>
</evidence>
<feature type="domain" description="F5/8 type C" evidence="12">
    <location>
        <begin position="1411"/>
        <end position="1554"/>
    </location>
</feature>
<dbReference type="GO" id="GO:0071555">
    <property type="term" value="P:cell wall organization"/>
    <property type="evidence" value="ECO:0007669"/>
    <property type="project" value="UniProtKB-KW"/>
</dbReference>
<dbReference type="GO" id="GO:0030246">
    <property type="term" value="F:carbohydrate binding"/>
    <property type="evidence" value="ECO:0007669"/>
    <property type="project" value="InterPro"/>
</dbReference>
<comment type="similarity">
    <text evidence="2">Belongs to the glycosyl hydrolase 81 family.</text>
</comment>
<dbReference type="OrthoDB" id="9760892at2"/>
<dbReference type="GO" id="GO:0052861">
    <property type="term" value="F:endo-1,3(4)-beta-glucanase activity"/>
    <property type="evidence" value="ECO:0007669"/>
    <property type="project" value="InterPro"/>
</dbReference>
<feature type="domain" description="F5/8 type C" evidence="12">
    <location>
        <begin position="75"/>
        <end position="249"/>
    </location>
</feature>
<dbReference type="InterPro" id="IPR013783">
    <property type="entry name" value="Ig-like_fold"/>
</dbReference>
<keyword evidence="11" id="KW-0812">Transmembrane</keyword>
<evidence type="ECO:0000259" key="12">
    <source>
        <dbReference type="PROSITE" id="PS50022"/>
    </source>
</evidence>
<dbReference type="PANTHER" id="PTHR31983:SF0">
    <property type="entry name" value="GLUCAN ENDO-1,3-BETA-D-GLUCOSIDASE 2"/>
    <property type="match status" value="1"/>
</dbReference>
<keyword evidence="5" id="KW-0378">Hydrolase</keyword>
<dbReference type="EMBL" id="AAVL02000022">
    <property type="protein sequence ID" value="EDM52541.1"/>
    <property type="molecule type" value="Genomic_DNA"/>
</dbReference>
<evidence type="ECO:0000259" key="13">
    <source>
        <dbReference type="PROSITE" id="PS51175"/>
    </source>
</evidence>
<evidence type="ECO:0000313" key="15">
    <source>
        <dbReference type="Proteomes" id="UP000006000"/>
    </source>
</evidence>
<feature type="transmembrane region" description="Helical" evidence="11">
    <location>
        <begin position="56"/>
        <end position="73"/>
    </location>
</feature>
<dbReference type="CAZy" id="GH81">
    <property type="family name" value="Glycoside Hydrolase Family 81"/>
</dbReference>